<keyword evidence="1" id="KW-0812">Transmembrane</keyword>
<proteinExistence type="predicted"/>
<accession>A0ABV3INE6</accession>
<feature type="transmembrane region" description="Helical" evidence="1">
    <location>
        <begin position="46"/>
        <end position="68"/>
    </location>
</feature>
<feature type="transmembrane region" description="Helical" evidence="1">
    <location>
        <begin position="75"/>
        <end position="95"/>
    </location>
</feature>
<name>A0ABV3INE6_9ACTN</name>
<reference evidence="2 3" key="1">
    <citation type="submission" date="2024-06" db="EMBL/GenBank/DDBJ databases">
        <title>The Natural Products Discovery Center: Release of the First 8490 Sequenced Strains for Exploring Actinobacteria Biosynthetic Diversity.</title>
        <authorList>
            <person name="Kalkreuter E."/>
            <person name="Kautsar S.A."/>
            <person name="Yang D."/>
            <person name="Bader C.D."/>
            <person name="Teijaro C.N."/>
            <person name="Fluegel L."/>
            <person name="Davis C.M."/>
            <person name="Simpson J.R."/>
            <person name="Lauterbach L."/>
            <person name="Steele A.D."/>
            <person name="Gui C."/>
            <person name="Meng S."/>
            <person name="Li G."/>
            <person name="Viehrig K."/>
            <person name="Ye F."/>
            <person name="Su P."/>
            <person name="Kiefer A.F."/>
            <person name="Nichols A."/>
            <person name="Cepeda A.J."/>
            <person name="Yan W."/>
            <person name="Fan B."/>
            <person name="Jiang Y."/>
            <person name="Adhikari A."/>
            <person name="Zheng C.-J."/>
            <person name="Schuster L."/>
            <person name="Cowan T.M."/>
            <person name="Smanski M.J."/>
            <person name="Chevrette M.G."/>
            <person name="De Carvalho L.P.S."/>
            <person name="Shen B."/>
        </authorList>
    </citation>
    <scope>NUCLEOTIDE SEQUENCE [LARGE SCALE GENOMIC DNA]</scope>
    <source>
        <strain evidence="2 3">NPDC053791</strain>
    </source>
</reference>
<evidence type="ECO:0000313" key="2">
    <source>
        <dbReference type="EMBL" id="MEV4921296.1"/>
    </source>
</evidence>
<keyword evidence="3" id="KW-1185">Reference proteome</keyword>
<gene>
    <name evidence="2" type="ORF">AB0L03_00315</name>
</gene>
<evidence type="ECO:0000313" key="3">
    <source>
        <dbReference type="Proteomes" id="UP001552479"/>
    </source>
</evidence>
<dbReference type="EMBL" id="JBFASG010000001">
    <property type="protein sequence ID" value="MEV4921296.1"/>
    <property type="molecule type" value="Genomic_DNA"/>
</dbReference>
<dbReference type="Proteomes" id="UP001552479">
    <property type="component" value="Unassembled WGS sequence"/>
</dbReference>
<keyword evidence="1" id="KW-0472">Membrane</keyword>
<protein>
    <recommendedName>
        <fullName evidence="4">Integral membrane protein</fullName>
    </recommendedName>
</protein>
<comment type="caution">
    <text evidence="2">The sequence shown here is derived from an EMBL/GenBank/DDBJ whole genome shotgun (WGS) entry which is preliminary data.</text>
</comment>
<feature type="transmembrane region" description="Helical" evidence="1">
    <location>
        <begin position="101"/>
        <end position="120"/>
    </location>
</feature>
<evidence type="ECO:0008006" key="4">
    <source>
        <dbReference type="Google" id="ProtNLM"/>
    </source>
</evidence>
<evidence type="ECO:0000256" key="1">
    <source>
        <dbReference type="SAM" id="Phobius"/>
    </source>
</evidence>
<keyword evidence="1" id="KW-1133">Transmembrane helix</keyword>
<dbReference type="RefSeq" id="WP_366086204.1">
    <property type="nucleotide sequence ID" value="NZ_JBFASG010000001.1"/>
</dbReference>
<organism evidence="2 3">
    <name type="scientific">Streptomyces roseoverticillatus</name>
    <dbReference type="NCBI Taxonomy" id="66429"/>
    <lineage>
        <taxon>Bacteria</taxon>
        <taxon>Bacillati</taxon>
        <taxon>Actinomycetota</taxon>
        <taxon>Actinomycetes</taxon>
        <taxon>Kitasatosporales</taxon>
        <taxon>Streptomycetaceae</taxon>
        <taxon>Streptomyces</taxon>
    </lineage>
</organism>
<sequence>MTGHGEGRRWPWRALRVVAVLVLLDTLAQAALAGLFVTGDLDLLTWHAANAGVLSALTIVQTAAALVVRRAARGPLWPVMASAVLVVLVSAQQGLGEARVLAGHIPLGMAIFGCATALTYRAFAQRPSASPLVARSRQSRQGVAG</sequence>